<gene>
    <name evidence="1" type="ORF">C0Q70_08710</name>
</gene>
<reference evidence="1 2" key="1">
    <citation type="submission" date="2018-04" db="EMBL/GenBank/DDBJ databases">
        <title>The genome of golden apple snail Pomacea canaliculata provides insight into stress tolerance and invasive adaptation.</title>
        <authorList>
            <person name="Liu C."/>
            <person name="Liu B."/>
            <person name="Ren Y."/>
            <person name="Zhang Y."/>
            <person name="Wang H."/>
            <person name="Li S."/>
            <person name="Jiang F."/>
            <person name="Yin L."/>
            <person name="Zhang G."/>
            <person name="Qian W."/>
            <person name="Fan W."/>
        </authorList>
    </citation>
    <scope>NUCLEOTIDE SEQUENCE [LARGE SCALE GENOMIC DNA]</scope>
    <source>
        <strain evidence="1">SZHN2017</strain>
        <tissue evidence="1">Muscle</tissue>
    </source>
</reference>
<evidence type="ECO:0000313" key="1">
    <source>
        <dbReference type="EMBL" id="PVD29459.1"/>
    </source>
</evidence>
<evidence type="ECO:0000313" key="2">
    <source>
        <dbReference type="Proteomes" id="UP000245119"/>
    </source>
</evidence>
<protein>
    <submittedName>
        <fullName evidence="1">Uncharacterized protein</fullName>
    </submittedName>
</protein>
<dbReference type="OrthoDB" id="422005at2759"/>
<sequence>MWVLPAMAYRERRDVIDIVASFYNRRQQSEEAVIEYAATQRNLQAKANCLLSDAISSTHLATRFVKGLKHSQVRRETSRQLADHGSSFTSPGHNSAVHKDVTIFNSLLGLTNTATALPRRWVVVIETGDGAAQSRDALKR</sequence>
<dbReference type="AlphaFoldDB" id="A0A2T7P7S5"/>
<dbReference type="Proteomes" id="UP000245119">
    <property type="component" value="Linkage Group LG5"/>
</dbReference>
<accession>A0A2T7P7S5</accession>
<proteinExistence type="predicted"/>
<organism evidence="1 2">
    <name type="scientific">Pomacea canaliculata</name>
    <name type="common">Golden apple snail</name>
    <dbReference type="NCBI Taxonomy" id="400727"/>
    <lineage>
        <taxon>Eukaryota</taxon>
        <taxon>Metazoa</taxon>
        <taxon>Spiralia</taxon>
        <taxon>Lophotrochozoa</taxon>
        <taxon>Mollusca</taxon>
        <taxon>Gastropoda</taxon>
        <taxon>Caenogastropoda</taxon>
        <taxon>Architaenioglossa</taxon>
        <taxon>Ampullarioidea</taxon>
        <taxon>Ampullariidae</taxon>
        <taxon>Pomacea</taxon>
    </lineage>
</organism>
<dbReference type="EMBL" id="PZQS01000005">
    <property type="protein sequence ID" value="PVD29459.1"/>
    <property type="molecule type" value="Genomic_DNA"/>
</dbReference>
<comment type="caution">
    <text evidence="1">The sequence shown here is derived from an EMBL/GenBank/DDBJ whole genome shotgun (WGS) entry which is preliminary data.</text>
</comment>
<keyword evidence="2" id="KW-1185">Reference proteome</keyword>
<name>A0A2T7P7S5_POMCA</name>